<proteinExistence type="predicted"/>
<feature type="domain" description="SLH" evidence="1">
    <location>
        <begin position="229"/>
        <end position="295"/>
    </location>
</feature>
<evidence type="ECO:0000313" key="2">
    <source>
        <dbReference type="EMBL" id="MPM37429.1"/>
    </source>
</evidence>
<dbReference type="EMBL" id="VSSQ01007942">
    <property type="protein sequence ID" value="MPM37429.1"/>
    <property type="molecule type" value="Genomic_DNA"/>
</dbReference>
<name>A0A644Z9R2_9ZZZZ</name>
<dbReference type="PROSITE" id="PS51272">
    <property type="entry name" value="SLH"/>
    <property type="match status" value="2"/>
</dbReference>
<dbReference type="Gene3D" id="2.60.40.3440">
    <property type="match status" value="1"/>
</dbReference>
<evidence type="ECO:0000259" key="1">
    <source>
        <dbReference type="PROSITE" id="PS51272"/>
    </source>
</evidence>
<comment type="caution">
    <text evidence="2">The sequence shown here is derived from an EMBL/GenBank/DDBJ whole genome shotgun (WGS) entry which is preliminary data.</text>
</comment>
<sequence>MKRLTALLAAVCLLTTAAAAEYRITADRYVVDSQYDFVVQIEGSDSKLILNRKFFTSLLGSLIGDPASVTIVELPDTGAMTFGGDNVVVLDTFKLSPFKRLTITPEANKTSTFTFIATDKDGLSSPLCRLTVTPPKTAGAPTAFDMNIETAKGLKVSGHFGAVDPDGESLAYEVQSAPSKGDLVCSGSSFVYYPHEGESGADSFTYLARDSEGNYSKVSSVEVRIRSTKGGFLYDDMADSTNHYAALRLADLGIMRGTQVAGRNFFSPAQAVSRGEYLAMLMQAAGIDTDIPTISATGLAEDEEIPLWMKSYISTALAAGIVSGYEGENGPSFDAETAITRAEAAVMTTNVLGLEVTEEVFGDAPTWAAGSMAAMVDAGLMGDGVSYEPLSRDEAAGILWGVVQKME</sequence>
<dbReference type="Pfam" id="PF17963">
    <property type="entry name" value="Big_9"/>
    <property type="match status" value="1"/>
</dbReference>
<dbReference type="AlphaFoldDB" id="A0A644Z9R2"/>
<protein>
    <recommendedName>
        <fullName evidence="1">SLH domain-containing protein</fullName>
    </recommendedName>
</protein>
<reference evidence="2" key="1">
    <citation type="submission" date="2019-08" db="EMBL/GenBank/DDBJ databases">
        <authorList>
            <person name="Kucharzyk K."/>
            <person name="Murdoch R.W."/>
            <person name="Higgins S."/>
            <person name="Loffler F."/>
        </authorList>
    </citation>
    <scope>NUCLEOTIDE SEQUENCE</scope>
</reference>
<organism evidence="2">
    <name type="scientific">bioreactor metagenome</name>
    <dbReference type="NCBI Taxonomy" id="1076179"/>
    <lineage>
        <taxon>unclassified sequences</taxon>
        <taxon>metagenomes</taxon>
        <taxon>ecological metagenomes</taxon>
    </lineage>
</organism>
<dbReference type="InterPro" id="IPR001119">
    <property type="entry name" value="SLH_dom"/>
</dbReference>
<dbReference type="Pfam" id="PF00395">
    <property type="entry name" value="SLH"/>
    <property type="match status" value="1"/>
</dbReference>
<feature type="domain" description="SLH" evidence="1">
    <location>
        <begin position="296"/>
        <end position="362"/>
    </location>
</feature>
<gene>
    <name evidence="2" type="ORF">SDC9_84046</name>
</gene>
<accession>A0A644Z9R2</accession>